<protein>
    <submittedName>
        <fullName evidence="6">TetR/AcrR family transcriptional regulator</fullName>
    </submittedName>
</protein>
<gene>
    <name evidence="6" type="ORF">ABT322_34465</name>
</gene>
<accession>A0ABV1VRP2</accession>
<dbReference type="InterPro" id="IPR001647">
    <property type="entry name" value="HTH_TetR"/>
</dbReference>
<proteinExistence type="predicted"/>
<dbReference type="Gene3D" id="1.10.357.10">
    <property type="entry name" value="Tetracycline Repressor, domain 2"/>
    <property type="match status" value="1"/>
</dbReference>
<evidence type="ECO:0000256" key="2">
    <source>
        <dbReference type="ARBA" id="ARBA00023125"/>
    </source>
</evidence>
<dbReference type="SUPFAM" id="SSF46689">
    <property type="entry name" value="Homeodomain-like"/>
    <property type="match status" value="1"/>
</dbReference>
<dbReference type="InterPro" id="IPR009057">
    <property type="entry name" value="Homeodomain-like_sf"/>
</dbReference>
<evidence type="ECO:0000313" key="7">
    <source>
        <dbReference type="Proteomes" id="UP001490330"/>
    </source>
</evidence>
<name>A0ABV1VRP2_9ACTN</name>
<evidence type="ECO:0000256" key="3">
    <source>
        <dbReference type="ARBA" id="ARBA00023163"/>
    </source>
</evidence>
<organism evidence="6 7">
    <name type="scientific">Streptomyces flaveolus</name>
    <dbReference type="NCBI Taxonomy" id="67297"/>
    <lineage>
        <taxon>Bacteria</taxon>
        <taxon>Bacillati</taxon>
        <taxon>Actinomycetota</taxon>
        <taxon>Actinomycetes</taxon>
        <taxon>Kitasatosporales</taxon>
        <taxon>Streptomycetaceae</taxon>
        <taxon>Streptomyces</taxon>
    </lineage>
</organism>
<comment type="caution">
    <text evidence="6">The sequence shown here is derived from an EMBL/GenBank/DDBJ whole genome shotgun (WGS) entry which is preliminary data.</text>
</comment>
<dbReference type="PANTHER" id="PTHR30055">
    <property type="entry name" value="HTH-TYPE TRANSCRIPTIONAL REGULATOR RUTR"/>
    <property type="match status" value="1"/>
</dbReference>
<reference evidence="6 7" key="1">
    <citation type="submission" date="2024-06" db="EMBL/GenBank/DDBJ databases">
        <title>The Natural Products Discovery Center: Release of the First 8490 Sequenced Strains for Exploring Actinobacteria Biosynthetic Diversity.</title>
        <authorList>
            <person name="Kalkreuter E."/>
            <person name="Kautsar S.A."/>
            <person name="Yang D."/>
            <person name="Bader C.D."/>
            <person name="Teijaro C.N."/>
            <person name="Fluegel L."/>
            <person name="Davis C.M."/>
            <person name="Simpson J.R."/>
            <person name="Lauterbach L."/>
            <person name="Steele A.D."/>
            <person name="Gui C."/>
            <person name="Meng S."/>
            <person name="Li G."/>
            <person name="Viehrig K."/>
            <person name="Ye F."/>
            <person name="Su P."/>
            <person name="Kiefer A.F."/>
            <person name="Nichols A."/>
            <person name="Cepeda A.J."/>
            <person name="Yan W."/>
            <person name="Fan B."/>
            <person name="Jiang Y."/>
            <person name="Adhikari A."/>
            <person name="Zheng C.-J."/>
            <person name="Schuster L."/>
            <person name="Cowan T.M."/>
            <person name="Smanski M.J."/>
            <person name="Chevrette M.G."/>
            <person name="De Carvalho L.P.S."/>
            <person name="Shen B."/>
        </authorList>
    </citation>
    <scope>NUCLEOTIDE SEQUENCE [LARGE SCALE GENOMIC DNA]</scope>
    <source>
        <strain evidence="6 7">NPDC000632</strain>
    </source>
</reference>
<feature type="DNA-binding region" description="H-T-H motif" evidence="4">
    <location>
        <begin position="34"/>
        <end position="53"/>
    </location>
</feature>
<dbReference type="SUPFAM" id="SSF48498">
    <property type="entry name" value="Tetracyclin repressor-like, C-terminal domain"/>
    <property type="match status" value="1"/>
</dbReference>
<dbReference type="RefSeq" id="WP_350725492.1">
    <property type="nucleotide sequence ID" value="NZ_JBEPCO010000071.1"/>
</dbReference>
<dbReference type="InterPro" id="IPR036271">
    <property type="entry name" value="Tet_transcr_reg_TetR-rel_C_sf"/>
</dbReference>
<dbReference type="EMBL" id="JBEPCV010000050">
    <property type="protein sequence ID" value="MER6908746.1"/>
    <property type="molecule type" value="Genomic_DNA"/>
</dbReference>
<dbReference type="PROSITE" id="PS50977">
    <property type="entry name" value="HTH_TETR_2"/>
    <property type="match status" value="1"/>
</dbReference>
<dbReference type="Pfam" id="PF00440">
    <property type="entry name" value="TetR_N"/>
    <property type="match status" value="1"/>
</dbReference>
<keyword evidence="1" id="KW-0805">Transcription regulation</keyword>
<evidence type="ECO:0000256" key="4">
    <source>
        <dbReference type="PROSITE-ProRule" id="PRU00335"/>
    </source>
</evidence>
<evidence type="ECO:0000256" key="1">
    <source>
        <dbReference type="ARBA" id="ARBA00023015"/>
    </source>
</evidence>
<feature type="domain" description="HTH tetR-type" evidence="5">
    <location>
        <begin position="11"/>
        <end position="71"/>
    </location>
</feature>
<evidence type="ECO:0000259" key="5">
    <source>
        <dbReference type="PROSITE" id="PS50977"/>
    </source>
</evidence>
<sequence length="205" mass="22422">MIRDAHPYHRPGLRSALIEAGLKRARKGGADALGLREITRSVGVTPNAAYRHFADRRELVLAVAAQAQDKLAQAMLDRMQDVVDQADPAAHAVQKLRGVGLGYIHFALSEPGWFELAILLQEEPSGESEARVPPPYQLLLDALDGMVEAGALTPERRVDAEWVCWSGVHGFADLATRGPLRRQDRTVVDKLAVHVVNTVISELKA</sequence>
<keyword evidence="3" id="KW-0804">Transcription</keyword>
<keyword evidence="7" id="KW-1185">Reference proteome</keyword>
<dbReference type="PANTHER" id="PTHR30055:SF220">
    <property type="entry name" value="TETR-FAMILY REGULATORY PROTEIN"/>
    <property type="match status" value="1"/>
</dbReference>
<dbReference type="InterPro" id="IPR050109">
    <property type="entry name" value="HTH-type_TetR-like_transc_reg"/>
</dbReference>
<dbReference type="InterPro" id="IPR025996">
    <property type="entry name" value="MT1864/Rv1816-like_C"/>
</dbReference>
<keyword evidence="2 4" id="KW-0238">DNA-binding</keyword>
<dbReference type="Pfam" id="PF13305">
    <property type="entry name" value="TetR_C_33"/>
    <property type="match status" value="1"/>
</dbReference>
<evidence type="ECO:0000313" key="6">
    <source>
        <dbReference type="EMBL" id="MER6908746.1"/>
    </source>
</evidence>
<dbReference type="Proteomes" id="UP001490330">
    <property type="component" value="Unassembled WGS sequence"/>
</dbReference>